<protein>
    <recommendedName>
        <fullName evidence="2">Nephrocystin 3-like N-terminal domain-containing protein</fullName>
    </recommendedName>
</protein>
<feature type="domain" description="Nephrocystin 3-like N-terminal" evidence="2">
    <location>
        <begin position="72"/>
        <end position="251"/>
    </location>
</feature>
<gene>
    <name evidence="3" type="ORF">FA13DRAFT_112984</name>
</gene>
<evidence type="ECO:0000313" key="4">
    <source>
        <dbReference type="Proteomes" id="UP000298030"/>
    </source>
</evidence>
<dbReference type="OrthoDB" id="2932404at2759"/>
<dbReference type="AlphaFoldDB" id="A0A4Y7TIP5"/>
<dbReference type="EMBL" id="QPFP01000011">
    <property type="protein sequence ID" value="TEB33808.1"/>
    <property type="molecule type" value="Genomic_DNA"/>
</dbReference>
<dbReference type="InterPro" id="IPR027417">
    <property type="entry name" value="P-loop_NTPase"/>
</dbReference>
<organism evidence="3 4">
    <name type="scientific">Coprinellus micaceus</name>
    <name type="common">Glistening ink-cap mushroom</name>
    <name type="synonym">Coprinus micaceus</name>
    <dbReference type="NCBI Taxonomy" id="71717"/>
    <lineage>
        <taxon>Eukaryota</taxon>
        <taxon>Fungi</taxon>
        <taxon>Dikarya</taxon>
        <taxon>Basidiomycota</taxon>
        <taxon>Agaricomycotina</taxon>
        <taxon>Agaricomycetes</taxon>
        <taxon>Agaricomycetidae</taxon>
        <taxon>Agaricales</taxon>
        <taxon>Agaricineae</taxon>
        <taxon>Psathyrellaceae</taxon>
        <taxon>Coprinellus</taxon>
    </lineage>
</organism>
<dbReference type="Proteomes" id="UP000298030">
    <property type="component" value="Unassembled WGS sequence"/>
</dbReference>
<comment type="caution">
    <text evidence="3">The sequence shown here is derived from an EMBL/GenBank/DDBJ whole genome shotgun (WGS) entry which is preliminary data.</text>
</comment>
<dbReference type="Gene3D" id="3.40.50.300">
    <property type="entry name" value="P-loop containing nucleotide triphosphate hydrolases"/>
    <property type="match status" value="1"/>
</dbReference>
<dbReference type="STRING" id="71717.A0A4Y7TIP5"/>
<evidence type="ECO:0000259" key="2">
    <source>
        <dbReference type="Pfam" id="PF24883"/>
    </source>
</evidence>
<sequence length="614" mass="69721">MLTSTSYLQGAHDFRIDTLSITHVSGKARRSALEYLEDHIVVGAIHDSDERCDAPTCFPETRIAVQEDAVGWITQRDQSDLPRHLMWISGPAGSGKTAIAGSVAETCHDRNILAATFFFSSYSPSPERSSKRYLVSTLVYQLLQHEALRVLEEHVVGAIHRDKAIFKKRLKEQFEALILKPLRRVRGQLGGDIPRVIIIDGVDEVKVDRSNASSRHTAPRRDEDDHLEIISCLLHAAKDPAFPFRIIIVSRPERVFTDFFPTQTVALGKQLFLNSKYDPDADIRLYLQSKFAEMRRRYGLPPSWPGEEVVEHIVWSSSGQFVYAATVIRFVANGESPPPAQLDVLFPLRPLPRNRSVRGLSSLDTLYADVLMSSPNPKLAAQWIGGIYELPTTPAWVLRNILESEVGQGEHILRPLASLISIPDLAKERKEPYRIYHKSLIDFLKDGSRCPQSAYDQHQGALLFARAWIRLGTNKAPMTPLTPPEEKEFFGALAHRSVLGSITFCVLHQWNGLIEEEICACDMYWWTSQMLQHRGALTGWGFILEARHRKCFDLDGPCRESCRKWSGDMFQAFVDQGWTIPSAEMWRGFLNEKDRAKRSRIRVELKQSFNPPRK</sequence>
<dbReference type="Pfam" id="PF24883">
    <property type="entry name" value="NPHP3_N"/>
    <property type="match status" value="1"/>
</dbReference>
<evidence type="ECO:0000313" key="3">
    <source>
        <dbReference type="EMBL" id="TEB33808.1"/>
    </source>
</evidence>
<proteinExistence type="predicted"/>
<dbReference type="PANTHER" id="PTHR10039">
    <property type="entry name" value="AMELOGENIN"/>
    <property type="match status" value="1"/>
</dbReference>
<dbReference type="InterPro" id="IPR056884">
    <property type="entry name" value="NPHP3-like_N"/>
</dbReference>
<name>A0A4Y7TIP5_COPMI</name>
<evidence type="ECO:0000256" key="1">
    <source>
        <dbReference type="ARBA" id="ARBA00022737"/>
    </source>
</evidence>
<accession>A0A4Y7TIP5</accession>
<dbReference type="SUPFAM" id="SSF52540">
    <property type="entry name" value="P-loop containing nucleoside triphosphate hydrolases"/>
    <property type="match status" value="1"/>
</dbReference>
<keyword evidence="4" id="KW-1185">Reference proteome</keyword>
<reference evidence="3 4" key="1">
    <citation type="journal article" date="2019" name="Nat. Ecol. Evol.">
        <title>Megaphylogeny resolves global patterns of mushroom evolution.</title>
        <authorList>
            <person name="Varga T."/>
            <person name="Krizsan K."/>
            <person name="Foldi C."/>
            <person name="Dima B."/>
            <person name="Sanchez-Garcia M."/>
            <person name="Sanchez-Ramirez S."/>
            <person name="Szollosi G.J."/>
            <person name="Szarkandi J.G."/>
            <person name="Papp V."/>
            <person name="Albert L."/>
            <person name="Andreopoulos W."/>
            <person name="Angelini C."/>
            <person name="Antonin V."/>
            <person name="Barry K.W."/>
            <person name="Bougher N.L."/>
            <person name="Buchanan P."/>
            <person name="Buyck B."/>
            <person name="Bense V."/>
            <person name="Catcheside P."/>
            <person name="Chovatia M."/>
            <person name="Cooper J."/>
            <person name="Damon W."/>
            <person name="Desjardin D."/>
            <person name="Finy P."/>
            <person name="Geml J."/>
            <person name="Haridas S."/>
            <person name="Hughes K."/>
            <person name="Justo A."/>
            <person name="Karasinski D."/>
            <person name="Kautmanova I."/>
            <person name="Kiss B."/>
            <person name="Kocsube S."/>
            <person name="Kotiranta H."/>
            <person name="LaButti K.M."/>
            <person name="Lechner B.E."/>
            <person name="Liimatainen K."/>
            <person name="Lipzen A."/>
            <person name="Lukacs Z."/>
            <person name="Mihaltcheva S."/>
            <person name="Morgado L.N."/>
            <person name="Niskanen T."/>
            <person name="Noordeloos M.E."/>
            <person name="Ohm R.A."/>
            <person name="Ortiz-Santana B."/>
            <person name="Ovrebo C."/>
            <person name="Racz N."/>
            <person name="Riley R."/>
            <person name="Savchenko A."/>
            <person name="Shiryaev A."/>
            <person name="Soop K."/>
            <person name="Spirin V."/>
            <person name="Szebenyi C."/>
            <person name="Tomsovsky M."/>
            <person name="Tulloss R.E."/>
            <person name="Uehling J."/>
            <person name="Grigoriev I.V."/>
            <person name="Vagvolgyi C."/>
            <person name="Papp T."/>
            <person name="Martin F.M."/>
            <person name="Miettinen O."/>
            <person name="Hibbett D.S."/>
            <person name="Nagy L.G."/>
        </authorList>
    </citation>
    <scope>NUCLEOTIDE SEQUENCE [LARGE SCALE GENOMIC DNA]</scope>
    <source>
        <strain evidence="3 4">FP101781</strain>
    </source>
</reference>
<keyword evidence="1" id="KW-0677">Repeat</keyword>